<organism evidence="1 2">
    <name type="scientific">Melastoma candidum</name>
    <dbReference type="NCBI Taxonomy" id="119954"/>
    <lineage>
        <taxon>Eukaryota</taxon>
        <taxon>Viridiplantae</taxon>
        <taxon>Streptophyta</taxon>
        <taxon>Embryophyta</taxon>
        <taxon>Tracheophyta</taxon>
        <taxon>Spermatophyta</taxon>
        <taxon>Magnoliopsida</taxon>
        <taxon>eudicotyledons</taxon>
        <taxon>Gunneridae</taxon>
        <taxon>Pentapetalae</taxon>
        <taxon>rosids</taxon>
        <taxon>malvids</taxon>
        <taxon>Myrtales</taxon>
        <taxon>Melastomataceae</taxon>
        <taxon>Melastomatoideae</taxon>
        <taxon>Melastomateae</taxon>
        <taxon>Melastoma</taxon>
    </lineage>
</organism>
<accession>A0ACB9QIL7</accession>
<proteinExistence type="predicted"/>
<reference evidence="2" key="1">
    <citation type="journal article" date="2023" name="Front. Plant Sci.">
        <title>Chromosomal-level genome assembly of Melastoma candidum provides insights into trichome evolution.</title>
        <authorList>
            <person name="Zhong Y."/>
            <person name="Wu W."/>
            <person name="Sun C."/>
            <person name="Zou P."/>
            <person name="Liu Y."/>
            <person name="Dai S."/>
            <person name="Zhou R."/>
        </authorList>
    </citation>
    <scope>NUCLEOTIDE SEQUENCE [LARGE SCALE GENOMIC DNA]</scope>
</reference>
<gene>
    <name evidence="1" type="ORF">MLD38_021164</name>
</gene>
<evidence type="ECO:0000313" key="2">
    <source>
        <dbReference type="Proteomes" id="UP001057402"/>
    </source>
</evidence>
<keyword evidence="2" id="KW-1185">Reference proteome</keyword>
<dbReference type="EMBL" id="CM042885">
    <property type="protein sequence ID" value="KAI4365150.1"/>
    <property type="molecule type" value="Genomic_DNA"/>
</dbReference>
<comment type="caution">
    <text evidence="1">The sequence shown here is derived from an EMBL/GenBank/DDBJ whole genome shotgun (WGS) entry which is preliminary data.</text>
</comment>
<sequence length="163" mass="19068">MVIKSDWASMRHRISGPCSLLDLVYLLFDIWPVLVTEIFLRCCLGIKDKVWSETIASFNLLEYCFQKHCPKKNSNGVAQCSDSIIRKVGLAEKLDKMKYVTRNKFNKDLWKFIFERFKTRPSVLDDEVKAWEVYESRGPHRPKQEEFPISRQALNSFDCIGTP</sequence>
<protein>
    <submittedName>
        <fullName evidence="1">Uncharacterized protein</fullName>
    </submittedName>
</protein>
<evidence type="ECO:0000313" key="1">
    <source>
        <dbReference type="EMBL" id="KAI4365150.1"/>
    </source>
</evidence>
<name>A0ACB9QIL7_9MYRT</name>
<dbReference type="Proteomes" id="UP001057402">
    <property type="component" value="Chromosome 6"/>
</dbReference>